<gene>
    <name evidence="2" type="ORF">ATY39_15075</name>
</gene>
<reference evidence="2 3" key="1">
    <citation type="journal article" date="2016" name="Genome Announc.">
        <title>Whole-Genome Sequence of Rummeliibacillus stabekisii Strain PP9 Isolated from Antarctic Soil.</title>
        <authorList>
            <person name="da Mota F.F."/>
            <person name="Vollu R.E."/>
            <person name="Jurelevicius D."/>
            <person name="Seldin L."/>
        </authorList>
    </citation>
    <scope>NUCLEOTIDE SEQUENCE [LARGE SCALE GENOMIC DNA]</scope>
    <source>
        <strain evidence="2 3">PP9</strain>
    </source>
</reference>
<feature type="transmembrane region" description="Helical" evidence="1">
    <location>
        <begin position="6"/>
        <end position="26"/>
    </location>
</feature>
<feature type="transmembrane region" description="Helical" evidence="1">
    <location>
        <begin position="57"/>
        <end position="77"/>
    </location>
</feature>
<name>A0A143HH89_9BACL</name>
<dbReference type="Proteomes" id="UP000076021">
    <property type="component" value="Chromosome"/>
</dbReference>
<feature type="transmembrane region" description="Helical" evidence="1">
    <location>
        <begin position="98"/>
        <end position="121"/>
    </location>
</feature>
<dbReference type="Pfam" id="PF04474">
    <property type="entry name" value="DUF554"/>
    <property type="match status" value="1"/>
</dbReference>
<dbReference type="EMBL" id="CP014806">
    <property type="protein sequence ID" value="AMX00622.1"/>
    <property type="molecule type" value="Genomic_DNA"/>
</dbReference>
<dbReference type="STRING" id="241244.ATY39_15075"/>
<dbReference type="PANTHER" id="PTHR36111:SF2">
    <property type="entry name" value="INNER MEMBRANE PROTEIN"/>
    <property type="match status" value="1"/>
</dbReference>
<feature type="transmembrane region" description="Helical" evidence="1">
    <location>
        <begin position="33"/>
        <end position="51"/>
    </location>
</feature>
<dbReference type="RefSeq" id="WP_066791184.1">
    <property type="nucleotide sequence ID" value="NZ_CP014806.1"/>
</dbReference>
<dbReference type="AlphaFoldDB" id="A0A143HH89"/>
<keyword evidence="1" id="KW-0812">Transmembrane</keyword>
<keyword evidence="1" id="KW-1133">Transmembrane helix</keyword>
<feature type="transmembrane region" description="Helical" evidence="1">
    <location>
        <begin position="141"/>
        <end position="164"/>
    </location>
</feature>
<evidence type="ECO:0000256" key="1">
    <source>
        <dbReference type="SAM" id="Phobius"/>
    </source>
</evidence>
<dbReference type="PANTHER" id="PTHR36111">
    <property type="entry name" value="INNER MEMBRANE PROTEIN-RELATED"/>
    <property type="match status" value="1"/>
</dbReference>
<dbReference type="KEGG" id="rst:ATY39_15075"/>
<evidence type="ECO:0000313" key="2">
    <source>
        <dbReference type="EMBL" id="AMX00622.1"/>
    </source>
</evidence>
<proteinExistence type="predicted"/>
<reference evidence="3" key="2">
    <citation type="submission" date="2016-03" db="EMBL/GenBank/DDBJ databases">
        <authorList>
            <person name="Ploux O."/>
        </authorList>
    </citation>
    <scope>NUCLEOTIDE SEQUENCE [LARGE SCALE GENOMIC DNA]</scope>
    <source>
        <strain evidence="3">PP9</strain>
    </source>
</reference>
<dbReference type="InterPro" id="IPR007563">
    <property type="entry name" value="DUF554"/>
</dbReference>
<organism evidence="2 3">
    <name type="scientific">Rummeliibacillus stabekisii</name>
    <dbReference type="NCBI Taxonomy" id="241244"/>
    <lineage>
        <taxon>Bacteria</taxon>
        <taxon>Bacillati</taxon>
        <taxon>Bacillota</taxon>
        <taxon>Bacilli</taxon>
        <taxon>Bacillales</taxon>
        <taxon>Caryophanaceae</taxon>
        <taxon>Rummeliibacillus</taxon>
    </lineage>
</organism>
<keyword evidence="3" id="KW-1185">Reference proteome</keyword>
<feature type="transmembrane region" description="Helical" evidence="1">
    <location>
        <begin position="214"/>
        <end position="233"/>
    </location>
</feature>
<protein>
    <recommendedName>
        <fullName evidence="4">Membrane protein YdfK</fullName>
    </recommendedName>
</protein>
<evidence type="ECO:0000313" key="3">
    <source>
        <dbReference type="Proteomes" id="UP000076021"/>
    </source>
</evidence>
<sequence length="234" mass="24826">MVLLGTLVDALLIIVGTIIGRFLQGIPDKMKEAVMQVIGLSVILMGIQMGIKSNNFIIVIVSLVIGTLLGEWIDLDLQLNRFGRWIESKISKKGDNGDIAQAFITSTLIFAIGSMSILGALDSGLRNDHSVLVTKGIIDGFTAILLASTLGIGVILGAVSVFIYEGVIAVFAGQISRFVPADVLDTFVQQLTATGGAMIIAIGLSMMGLAKIRIANMLPAILIVALIVTLMHFF</sequence>
<keyword evidence="1" id="KW-0472">Membrane</keyword>
<evidence type="ECO:0008006" key="4">
    <source>
        <dbReference type="Google" id="ProtNLM"/>
    </source>
</evidence>
<accession>A0A143HH89</accession>
<dbReference type="OrthoDB" id="9797976at2"/>